<evidence type="ECO:0000256" key="1">
    <source>
        <dbReference type="ARBA" id="ARBA00004613"/>
    </source>
</evidence>
<dbReference type="Proteomes" id="UP000747542">
    <property type="component" value="Unassembled WGS sequence"/>
</dbReference>
<sequence>EGSQVYKFDSLMYSMELIQQLPDTDVLQVLHYVDRHDRKHYLITVNNGATPKIYWWTILTRVDVMDKLSSSQICSVYLCRNYLNDLSIFTTATNEQKFLLFHQSEITFYTDNMSAHYFPSYTLKTSCISIGNLYGLRMLKDYIITYTCQQPYTGEVTIEGKMLLFHEVKLAESEERADSLLKCLDELGTALNNSKGDIDYISGVLSSSALMTVDDEQASLVWKGPVIFSKGLTVTGTTIFEDSLRIDASANTTNMESFTEFISLFTSLQVNGVAMLDLKKEFLITGIDQVINTNVTASSITTDVFTTRSVSPSSTINGILTTEFMRKSVSEQVVTGDHTYSTVTCDGITNTIGGTKSLLINGINSSTIVTKGSSVTFLDVKNFKKLTIQGPVNTGLVNGVDVRDLNSRVIYTDTTKQQLLADSYTMARVKVIGNVDVPSINGINLRDLDASVVKRTGDFTLKGAVTYEKSLTITGNLWTTSINGVEWDDLVDFNSKDTISGNYFIDNVYVSDAIECNNINGLDLSQDVVLVDTTQTIHGPITFTKDVLVTGAGGVLMGDGATINNIDPSELQTSTVSQGVLVVKDAATFSVPLKGSGDVVASTINGLVLDGITDRYWRRSVDQDINVQVHINNAVFLNTVKGSSINGNQMTDYLNLGGSQQISGSYNFQNMVTVLGNLVLGPGSTVNGIDVVALNNTVMTLLGDQTIEGPMDCASQMTIAELNLYGRLNGIDMMRDLMRLDQSLVHTGHLTFTSKTTATNVIINGDLTVDSLNGFDVGLAAADMVMVDEDATIRGPFGLRFIGDLSVTTLEVRGTVDGVDFEDLMQRALLKSSPRNQLVRGHITVMGAVHFRQAPSLVDVNSKKWEIHLDDVVLKDFSGKISGTKTFLKPLNILGNFDPATINGIKVADLTTRYLTKSSEQIIHSHYTFTSSITFTHLSSPVIDGVNMSQVLMTDQTGYLGGTAIFLQNLTFLGDVMSKEDTLGECDLKKMKYLTIIGTVNSAAAVLAGTAQKVDLEYFLNTLVLKSQTQDINGAVEFLGDVNITSLYVNTINGVNMVDLYKYGVMDNEDTVITCNLEFSKPLTVNNMVVTSSVSGRSDGGVLVNDVNITHLETQAVRTGGQTYVITGKKTFSKGFSTYNLIVNKTLGGVAVQDLVTFSGVGSLAQDVIFHAPIIVRGNLQVLGLVDGVNLSQVFASRVTLHGMQTVYGNCEFDSIVVEGDLEVEKINDVLISDLVMRNGNSQIINGQKTIDGGLIIIGNINTTLLNGINIPHLDSIIVRKDRNTTITHPVVFKNSVRTLSGVEVDGTVGSIDVLNLRQNVMMLGKDTESRYREIMILKQQLINITSANYAGMKGMFSVLAYLEKKSFRNLDYYGGVTFIRNYNLEPDNNFLSVKNCDRDCLCGAKTRLYRVSTTGTIASVASLVSPGSLFILSHPSANLQVTLNLTCAGGVSTSFTFEALRNGYLYPLLRTRMSLGLITDAGLFVDRGATYIVTVAMFANATDSVVKPIISTLKFDASTSSLTSVWEERTQRSAAKLDLTIINNIWFLLVANQLGIDSVDMYTTVSKLYTWNSTQQRFIPKGEYVADHVTSGMFLKTYQPVEENLFTLTQLKAAKYPLFEENLEYTKKVLVFRNNEMDSFVEFESLDTVGVVDQATFTVGDSLYLLLLSEVKEKLDVYEYFPLEGFKLCQKVPIEKPYAVEVMKLPSATFVIISSRSPPGFWKLKVKTKGVDSSLLLQ</sequence>
<comment type="subcellular location">
    <subcellularLocation>
        <location evidence="1">Secreted</location>
    </subcellularLocation>
</comment>
<reference evidence="3" key="1">
    <citation type="journal article" date="2021" name="Sci. Adv.">
        <title>The American lobster genome reveals insights on longevity, neural, and immune adaptations.</title>
        <authorList>
            <person name="Polinski J.M."/>
            <person name="Zimin A.V."/>
            <person name="Clark K.F."/>
            <person name="Kohn A.B."/>
            <person name="Sadowski N."/>
            <person name="Timp W."/>
            <person name="Ptitsyn A."/>
            <person name="Khanna P."/>
            <person name="Romanova D.Y."/>
            <person name="Williams P."/>
            <person name="Greenwood S.J."/>
            <person name="Moroz L.L."/>
            <person name="Walt D.R."/>
            <person name="Bodnar A.G."/>
        </authorList>
    </citation>
    <scope>NUCLEOTIDE SEQUENCE</scope>
    <source>
        <strain evidence="3">GMGI-L3</strain>
    </source>
</reference>
<dbReference type="GO" id="GO:0009986">
    <property type="term" value="C:cell surface"/>
    <property type="evidence" value="ECO:0007669"/>
    <property type="project" value="TreeGrafter"/>
</dbReference>
<dbReference type="EMBL" id="JAHLQT010009009">
    <property type="protein sequence ID" value="KAG7173760.1"/>
    <property type="molecule type" value="Genomic_DNA"/>
</dbReference>
<dbReference type="PANTHER" id="PTHR22918:SF6">
    <property type="entry name" value="EG:8D8.1 PROTEIN-RELATED"/>
    <property type="match status" value="1"/>
</dbReference>
<dbReference type="GO" id="GO:0008201">
    <property type="term" value="F:heparin binding"/>
    <property type="evidence" value="ECO:0007669"/>
    <property type="project" value="TreeGrafter"/>
</dbReference>
<feature type="non-terminal residue" evidence="3">
    <location>
        <position position="1"/>
    </location>
</feature>
<evidence type="ECO:0000313" key="3">
    <source>
        <dbReference type="EMBL" id="KAG7173760.1"/>
    </source>
</evidence>
<evidence type="ECO:0000256" key="2">
    <source>
        <dbReference type="ARBA" id="ARBA00022525"/>
    </source>
</evidence>
<keyword evidence="4" id="KW-1185">Reference proteome</keyword>
<dbReference type="PANTHER" id="PTHR22918">
    <property type="entry name" value="SEMINAL PLASMA PROTEIN"/>
    <property type="match status" value="1"/>
</dbReference>
<dbReference type="InterPro" id="IPR051666">
    <property type="entry name" value="SP_Capacitation_Regulator"/>
</dbReference>
<keyword evidence="2" id="KW-0964">Secreted</keyword>
<organism evidence="3 4">
    <name type="scientific">Homarus americanus</name>
    <name type="common">American lobster</name>
    <dbReference type="NCBI Taxonomy" id="6706"/>
    <lineage>
        <taxon>Eukaryota</taxon>
        <taxon>Metazoa</taxon>
        <taxon>Ecdysozoa</taxon>
        <taxon>Arthropoda</taxon>
        <taxon>Crustacea</taxon>
        <taxon>Multicrustacea</taxon>
        <taxon>Malacostraca</taxon>
        <taxon>Eumalacostraca</taxon>
        <taxon>Eucarida</taxon>
        <taxon>Decapoda</taxon>
        <taxon>Pleocyemata</taxon>
        <taxon>Astacidea</taxon>
        <taxon>Nephropoidea</taxon>
        <taxon>Nephropidae</taxon>
        <taxon>Homarus</taxon>
    </lineage>
</organism>
<proteinExistence type="predicted"/>
<evidence type="ECO:0000313" key="4">
    <source>
        <dbReference type="Proteomes" id="UP000747542"/>
    </source>
</evidence>
<gene>
    <name evidence="3" type="ORF">Hamer_G018906</name>
</gene>
<comment type="caution">
    <text evidence="3">The sequence shown here is derived from an EMBL/GenBank/DDBJ whole genome shotgun (WGS) entry which is preliminary data.</text>
</comment>
<name>A0A8J5TBW5_HOMAM</name>
<dbReference type="GO" id="GO:0005576">
    <property type="term" value="C:extracellular region"/>
    <property type="evidence" value="ECO:0007669"/>
    <property type="project" value="UniProtKB-SubCell"/>
</dbReference>
<protein>
    <submittedName>
        <fullName evidence="3">Uncharacterized protein</fullName>
    </submittedName>
</protein>
<accession>A0A8J5TBW5</accession>